<proteinExistence type="predicted"/>
<comment type="caution">
    <text evidence="4">The sequence shown here is derived from an EMBL/GenBank/DDBJ whole genome shotgun (WGS) entry which is preliminary data.</text>
</comment>
<keyword evidence="1" id="KW-0479">Metal-binding</keyword>
<accession>A0A8J4Q6N9</accession>
<dbReference type="OrthoDB" id="424012at2759"/>
<evidence type="ECO:0000259" key="3">
    <source>
        <dbReference type="PROSITE" id="PS50271"/>
    </source>
</evidence>
<dbReference type="PANTHER" id="PTHR47665">
    <property type="entry name" value="HISTONE DEACETYLASE-LIKE PROTEIN"/>
    <property type="match status" value="1"/>
</dbReference>
<keyword evidence="1" id="KW-0862">Zinc</keyword>
<dbReference type="PROSITE" id="PS50271">
    <property type="entry name" value="ZF_UBP"/>
    <property type="match status" value="1"/>
</dbReference>
<dbReference type="EMBL" id="JRKL02013043">
    <property type="protein sequence ID" value="KAF3943206.1"/>
    <property type="molecule type" value="Genomic_DNA"/>
</dbReference>
<feature type="region of interest" description="Disordered" evidence="2">
    <location>
        <begin position="1"/>
        <end position="24"/>
    </location>
</feature>
<dbReference type="SMART" id="SM00290">
    <property type="entry name" value="ZnF_UBP"/>
    <property type="match status" value="1"/>
</dbReference>
<dbReference type="PANTHER" id="PTHR47665:SF1">
    <property type="entry name" value="HISTONE DEACETYLASE-LIKE PROTEIN"/>
    <property type="match status" value="1"/>
</dbReference>
<dbReference type="InterPro" id="IPR013083">
    <property type="entry name" value="Znf_RING/FYVE/PHD"/>
</dbReference>
<reference evidence="4" key="1">
    <citation type="submission" date="2020-03" db="EMBL/GenBank/DDBJ databases">
        <title>Castanea mollissima Vanexum genome sequencing.</title>
        <authorList>
            <person name="Staton M."/>
        </authorList>
    </citation>
    <scope>NUCLEOTIDE SEQUENCE</scope>
    <source>
        <tissue evidence="4">Leaf</tissue>
    </source>
</reference>
<sequence length="151" mass="17054">MANQETGSSSSSSPQGHQVQLQQEEEELLSTYGAESGWVEARTSCDHLASLSSDLAHIPTPDTPCYRCQHPNENWLCLCCKDVLCSRFVNKHMLQHFQQSNHCLALSYSDLSVWCFSCDAYLDAQVIMQLRPVYETAYILKFGESPPFRTV</sequence>
<dbReference type="Pfam" id="PF02148">
    <property type="entry name" value="zf-UBP"/>
    <property type="match status" value="1"/>
</dbReference>
<dbReference type="AlphaFoldDB" id="A0A8J4Q6N9"/>
<evidence type="ECO:0000256" key="1">
    <source>
        <dbReference type="PROSITE-ProRule" id="PRU00502"/>
    </source>
</evidence>
<evidence type="ECO:0000313" key="5">
    <source>
        <dbReference type="Proteomes" id="UP000737018"/>
    </source>
</evidence>
<name>A0A8J4Q6N9_9ROSI</name>
<feature type="domain" description="UBP-type" evidence="3">
    <location>
        <begin position="43"/>
        <end position="143"/>
    </location>
</feature>
<evidence type="ECO:0000313" key="4">
    <source>
        <dbReference type="EMBL" id="KAF3943206.1"/>
    </source>
</evidence>
<keyword evidence="5" id="KW-1185">Reference proteome</keyword>
<dbReference type="Proteomes" id="UP000737018">
    <property type="component" value="Unassembled WGS sequence"/>
</dbReference>
<dbReference type="InterPro" id="IPR001607">
    <property type="entry name" value="Znf_UBP"/>
</dbReference>
<keyword evidence="1" id="KW-0863">Zinc-finger</keyword>
<dbReference type="GO" id="GO:0008270">
    <property type="term" value="F:zinc ion binding"/>
    <property type="evidence" value="ECO:0007669"/>
    <property type="project" value="UniProtKB-KW"/>
</dbReference>
<dbReference type="Gene3D" id="3.30.40.10">
    <property type="entry name" value="Zinc/RING finger domain, C3HC4 (zinc finger)"/>
    <property type="match status" value="1"/>
</dbReference>
<evidence type="ECO:0000256" key="2">
    <source>
        <dbReference type="SAM" id="MobiDB-lite"/>
    </source>
</evidence>
<gene>
    <name evidence="4" type="ORF">CMV_030213</name>
</gene>
<dbReference type="SUPFAM" id="SSF57850">
    <property type="entry name" value="RING/U-box"/>
    <property type="match status" value="1"/>
</dbReference>
<organism evidence="4 5">
    <name type="scientific">Castanea mollissima</name>
    <name type="common">Chinese chestnut</name>
    <dbReference type="NCBI Taxonomy" id="60419"/>
    <lineage>
        <taxon>Eukaryota</taxon>
        <taxon>Viridiplantae</taxon>
        <taxon>Streptophyta</taxon>
        <taxon>Embryophyta</taxon>
        <taxon>Tracheophyta</taxon>
        <taxon>Spermatophyta</taxon>
        <taxon>Magnoliopsida</taxon>
        <taxon>eudicotyledons</taxon>
        <taxon>Gunneridae</taxon>
        <taxon>Pentapetalae</taxon>
        <taxon>rosids</taxon>
        <taxon>fabids</taxon>
        <taxon>Fagales</taxon>
        <taxon>Fagaceae</taxon>
        <taxon>Castanea</taxon>
    </lineage>
</organism>
<protein>
    <recommendedName>
        <fullName evidence="3">UBP-type domain-containing protein</fullName>
    </recommendedName>
</protein>